<accession>A0ABS4H3T6</accession>
<proteinExistence type="predicted"/>
<reference evidence="2 3" key="1">
    <citation type="submission" date="2021-03" db="EMBL/GenBank/DDBJ databases">
        <title>Genomic Encyclopedia of Type Strains, Phase IV (KMG-IV): sequencing the most valuable type-strain genomes for metagenomic binning, comparative biology and taxonomic classification.</title>
        <authorList>
            <person name="Goeker M."/>
        </authorList>
    </citation>
    <scope>NUCLEOTIDE SEQUENCE [LARGE SCALE GENOMIC DNA]</scope>
    <source>
        <strain evidence="2 3">DSM 23491</strain>
    </source>
</reference>
<evidence type="ECO:0000256" key="1">
    <source>
        <dbReference type="SAM" id="Phobius"/>
    </source>
</evidence>
<evidence type="ECO:0000313" key="3">
    <source>
        <dbReference type="Proteomes" id="UP001519273"/>
    </source>
</evidence>
<keyword evidence="1" id="KW-1133">Transmembrane helix</keyword>
<keyword evidence="1" id="KW-0472">Membrane</keyword>
<dbReference type="EMBL" id="JAGGKP010000004">
    <property type="protein sequence ID" value="MBP1937136.1"/>
    <property type="molecule type" value="Genomic_DNA"/>
</dbReference>
<keyword evidence="1" id="KW-0812">Transmembrane</keyword>
<feature type="transmembrane region" description="Helical" evidence="1">
    <location>
        <begin position="13"/>
        <end position="36"/>
    </location>
</feature>
<name>A0ABS4H3T6_9BACL</name>
<sequence length="66" mass="7239">MTIVNISDISAELLLTVLFFLIIIAPLISLGILRLFESKKKVGLRLIGAGVLCFIAFEIILSVFFA</sequence>
<protein>
    <submittedName>
        <fullName evidence="2">Uncharacterized protein</fullName>
    </submittedName>
</protein>
<keyword evidence="3" id="KW-1185">Reference proteome</keyword>
<evidence type="ECO:0000313" key="2">
    <source>
        <dbReference type="EMBL" id="MBP1937136.1"/>
    </source>
</evidence>
<comment type="caution">
    <text evidence="2">The sequence shown here is derived from an EMBL/GenBank/DDBJ whole genome shotgun (WGS) entry which is preliminary data.</text>
</comment>
<organism evidence="2 3">
    <name type="scientific">Paenibacillus sediminis</name>
    <dbReference type="NCBI Taxonomy" id="664909"/>
    <lineage>
        <taxon>Bacteria</taxon>
        <taxon>Bacillati</taxon>
        <taxon>Bacillota</taxon>
        <taxon>Bacilli</taxon>
        <taxon>Bacillales</taxon>
        <taxon>Paenibacillaceae</taxon>
        <taxon>Paenibacillus</taxon>
    </lineage>
</organism>
<gene>
    <name evidence="2" type="ORF">J2Z20_002029</name>
</gene>
<dbReference type="RefSeq" id="WP_209849018.1">
    <property type="nucleotide sequence ID" value="NZ_CBCRVE010000008.1"/>
</dbReference>
<feature type="transmembrane region" description="Helical" evidence="1">
    <location>
        <begin position="43"/>
        <end position="65"/>
    </location>
</feature>
<dbReference type="Proteomes" id="UP001519273">
    <property type="component" value="Unassembled WGS sequence"/>
</dbReference>